<name>A0A2M7TY41_9BACT</name>
<dbReference type="NCBIfam" id="TIGR04088">
    <property type="entry name" value="cognate_SipW"/>
    <property type="match status" value="1"/>
</dbReference>
<dbReference type="EMBL" id="PFOB01000051">
    <property type="protein sequence ID" value="PIZ62552.1"/>
    <property type="molecule type" value="Genomic_DNA"/>
</dbReference>
<comment type="caution">
    <text evidence="1">The sequence shown here is derived from an EMBL/GenBank/DDBJ whole genome shotgun (WGS) entry which is preliminary data.</text>
</comment>
<dbReference type="AlphaFoldDB" id="A0A2M7TY41"/>
<dbReference type="Pfam" id="PF12389">
    <property type="entry name" value="Peptidase_M73"/>
    <property type="match status" value="1"/>
</dbReference>
<proteinExistence type="predicted"/>
<evidence type="ECO:0000313" key="1">
    <source>
        <dbReference type="EMBL" id="PIZ62552.1"/>
    </source>
</evidence>
<dbReference type="Proteomes" id="UP000228503">
    <property type="component" value="Unassembled WGS sequence"/>
</dbReference>
<sequence>MDKLKKPWVSILLIILAAGGAIAGTWAYFTATRTAETNTFTAGTLDLNVTGDSIANKPFVITNMGANANISGTQDWTITNTGTLPGRLLVRITNLDNQENGCNDQESSVETTCANDTIGELGGVVTLNVALDTVDKVASTLTNADVLEIGDEWNDTVVPVIMQPGDTHVITMHWATAENAYGNEIQSDSLTFDTVFQLIQAIDGPTPANRSTTNQFGDL</sequence>
<reference evidence="2" key="1">
    <citation type="submission" date="2017-09" db="EMBL/GenBank/DDBJ databases">
        <title>Depth-based differentiation of microbial function through sediment-hosted aquifers and enrichment of novel symbionts in the deep terrestrial subsurface.</title>
        <authorList>
            <person name="Probst A.J."/>
            <person name="Ladd B."/>
            <person name="Jarett J.K."/>
            <person name="Geller-Mcgrath D.E."/>
            <person name="Sieber C.M.K."/>
            <person name="Emerson J.B."/>
            <person name="Anantharaman K."/>
            <person name="Thomas B.C."/>
            <person name="Malmstrom R."/>
            <person name="Stieglmeier M."/>
            <person name="Klingl A."/>
            <person name="Woyke T."/>
            <person name="Ryan C.M."/>
            <person name="Banfield J.F."/>
        </authorList>
    </citation>
    <scope>NUCLEOTIDE SEQUENCE [LARGE SCALE GENOMIC DNA]</scope>
</reference>
<accession>A0A2M7TY41</accession>
<organism evidence="1 2">
    <name type="scientific">Candidatus Roizmanbacteria bacterium CG_4_10_14_0_2_um_filter_39_13</name>
    <dbReference type="NCBI Taxonomy" id="1974825"/>
    <lineage>
        <taxon>Bacteria</taxon>
        <taxon>Candidatus Roizmaniibacteriota</taxon>
    </lineage>
</organism>
<protein>
    <submittedName>
        <fullName evidence="1">Uncharacterized protein</fullName>
    </submittedName>
</protein>
<dbReference type="InterPro" id="IPR022121">
    <property type="entry name" value="Peptidase_M73_camelysin"/>
</dbReference>
<dbReference type="InterPro" id="IPR023833">
    <property type="entry name" value="Signal_pept_SipW-depend-type"/>
</dbReference>
<evidence type="ECO:0000313" key="2">
    <source>
        <dbReference type="Proteomes" id="UP000228503"/>
    </source>
</evidence>
<gene>
    <name evidence="1" type="ORF">COY16_03940</name>
</gene>